<gene>
    <name evidence="4" type="ORF">JTE88_02675</name>
</gene>
<reference evidence="4 5" key="1">
    <citation type="submission" date="2021-02" db="EMBL/GenBank/DDBJ databases">
        <title>Complete Genome Sequence of Arcanobacterium phocisimile strain DSM 26142T from a harbour seal.</title>
        <authorList>
            <person name="Borowiak M."/>
            <person name="Alssahen M."/>
            <person name="Malorny B."/>
            <person name="Laemmler C."/>
            <person name="Siebert U."/>
            <person name="Ploetz M."/>
            <person name="Abdulmawjood A."/>
        </authorList>
    </citation>
    <scope>NUCLEOTIDE SEQUENCE [LARGE SCALE GENOMIC DNA]</scope>
    <source>
        <strain evidence="4 5">DSM 26142</strain>
    </source>
</reference>
<evidence type="ECO:0000313" key="5">
    <source>
        <dbReference type="Proteomes" id="UP000602653"/>
    </source>
</evidence>
<keyword evidence="1" id="KW-0175">Coiled coil</keyword>
<evidence type="ECO:0000256" key="3">
    <source>
        <dbReference type="SAM" id="SignalP"/>
    </source>
</evidence>
<keyword evidence="2" id="KW-0812">Transmembrane</keyword>
<sequence>MKNFKKGAAFGVAFAVAGLGLAAPAFAAEDTTPTKPTCDSLPIAERILCLKGDPKVQGLIDPFETQNNYIEKQTNEMNALIEDLANDDIHNNLSTEKRKQLEDTIQNKSDAIEEVKKAVAENKVAIKEARRKAERNAKFEAYKKDPNVLEATENLSLGIKGEETLKSRLDRYKKDPNVLDATENLNLGIKGNETLKSRLDRYKKDPNVLEATDGLAKALHDGFPIIEKSMETVPAMELTPAKKVAEPKKAEEAKAGELAKTGVGVGVLAGIATLSTIGGAAALRRRNH</sequence>
<evidence type="ECO:0008006" key="6">
    <source>
        <dbReference type="Google" id="ProtNLM"/>
    </source>
</evidence>
<feature type="coiled-coil region" evidence="1">
    <location>
        <begin position="98"/>
        <end position="132"/>
    </location>
</feature>
<keyword evidence="5" id="KW-1185">Reference proteome</keyword>
<dbReference type="EMBL" id="CP070228">
    <property type="protein sequence ID" value="QRV02662.1"/>
    <property type="molecule type" value="Genomic_DNA"/>
</dbReference>
<evidence type="ECO:0000256" key="2">
    <source>
        <dbReference type="SAM" id="Phobius"/>
    </source>
</evidence>
<accession>A0ABX7IHV3</accession>
<feature type="transmembrane region" description="Helical" evidence="2">
    <location>
        <begin position="263"/>
        <end position="283"/>
    </location>
</feature>
<keyword evidence="3" id="KW-0732">Signal</keyword>
<dbReference type="RefSeq" id="WP_204425212.1">
    <property type="nucleotide sequence ID" value="NZ_CP070228.1"/>
</dbReference>
<keyword evidence="2" id="KW-1133">Transmembrane helix</keyword>
<dbReference type="Proteomes" id="UP000602653">
    <property type="component" value="Chromosome"/>
</dbReference>
<protein>
    <recommendedName>
        <fullName evidence="6">LPXTG-motif cell wall anchor domain-containing protein</fullName>
    </recommendedName>
</protein>
<name>A0ABX7IHV3_9ACTO</name>
<evidence type="ECO:0000313" key="4">
    <source>
        <dbReference type="EMBL" id="QRV02662.1"/>
    </source>
</evidence>
<proteinExistence type="predicted"/>
<keyword evidence="2" id="KW-0472">Membrane</keyword>
<evidence type="ECO:0000256" key="1">
    <source>
        <dbReference type="SAM" id="Coils"/>
    </source>
</evidence>
<organism evidence="4 5">
    <name type="scientific">Arcanobacterium phocisimile</name>
    <dbReference type="NCBI Taxonomy" id="1302235"/>
    <lineage>
        <taxon>Bacteria</taxon>
        <taxon>Bacillati</taxon>
        <taxon>Actinomycetota</taxon>
        <taxon>Actinomycetes</taxon>
        <taxon>Actinomycetales</taxon>
        <taxon>Actinomycetaceae</taxon>
        <taxon>Arcanobacterium</taxon>
    </lineage>
</organism>
<feature type="signal peptide" evidence="3">
    <location>
        <begin position="1"/>
        <end position="27"/>
    </location>
</feature>
<feature type="chain" id="PRO_5045423362" description="LPXTG-motif cell wall anchor domain-containing protein" evidence="3">
    <location>
        <begin position="28"/>
        <end position="288"/>
    </location>
</feature>